<evidence type="ECO:0000313" key="4">
    <source>
        <dbReference type="Proteomes" id="UP000075374"/>
    </source>
</evidence>
<gene>
    <name evidence="3" type="primary">copZ_1</name>
    <name evidence="3" type="ORF">CLCOL_06370</name>
</gene>
<keyword evidence="4" id="KW-1185">Reference proteome</keyword>
<name>A0A151AQS2_9CLOT</name>
<dbReference type="Proteomes" id="UP000075374">
    <property type="component" value="Unassembled WGS sequence"/>
</dbReference>
<dbReference type="InterPro" id="IPR017969">
    <property type="entry name" value="Heavy-metal-associated_CS"/>
</dbReference>
<feature type="domain" description="HMA" evidence="2">
    <location>
        <begin position="1"/>
        <end position="65"/>
    </location>
</feature>
<dbReference type="PRINTS" id="PR00944">
    <property type="entry name" value="CUEXPORT"/>
</dbReference>
<dbReference type="SUPFAM" id="SSF55008">
    <property type="entry name" value="HMA, heavy metal-associated domain"/>
    <property type="match status" value="1"/>
</dbReference>
<accession>A0A151AQS2</accession>
<dbReference type="PATRIC" id="fig|1121305.3.peg.643"/>
<proteinExistence type="predicted"/>
<dbReference type="STRING" id="1121305.CLCOL_06370"/>
<comment type="caution">
    <text evidence="3">The sequence shown here is derived from an EMBL/GenBank/DDBJ whole genome shotgun (WGS) entry which is preliminary data.</text>
</comment>
<keyword evidence="1" id="KW-0479">Metal-binding</keyword>
<dbReference type="Pfam" id="PF00403">
    <property type="entry name" value="HMA"/>
    <property type="match status" value="1"/>
</dbReference>
<sequence>MKKRLNIEGMSCNHCVMHVKNALMEVEGVRNVEVNLDKNFAIVEGENLEDSKMISAIEDAGYDVLSVEEA</sequence>
<evidence type="ECO:0000259" key="2">
    <source>
        <dbReference type="PROSITE" id="PS50846"/>
    </source>
</evidence>
<dbReference type="EMBL" id="LTBB01000002">
    <property type="protein sequence ID" value="KYH29999.1"/>
    <property type="molecule type" value="Genomic_DNA"/>
</dbReference>
<protein>
    <submittedName>
        <fullName evidence="3">Copper chaperone CopZ</fullName>
    </submittedName>
</protein>
<dbReference type="Gene3D" id="3.30.70.100">
    <property type="match status" value="1"/>
</dbReference>
<dbReference type="GO" id="GO:0005507">
    <property type="term" value="F:copper ion binding"/>
    <property type="evidence" value="ECO:0007669"/>
    <property type="project" value="InterPro"/>
</dbReference>
<dbReference type="InterPro" id="IPR006121">
    <property type="entry name" value="HMA_dom"/>
</dbReference>
<dbReference type="AlphaFoldDB" id="A0A151AQS2"/>
<dbReference type="PROSITE" id="PS50846">
    <property type="entry name" value="HMA_2"/>
    <property type="match status" value="1"/>
</dbReference>
<dbReference type="FunFam" id="3.30.70.100:FF:000001">
    <property type="entry name" value="ATPase copper transporting beta"/>
    <property type="match status" value="1"/>
</dbReference>
<dbReference type="InterPro" id="IPR036163">
    <property type="entry name" value="HMA_dom_sf"/>
</dbReference>
<dbReference type="RefSeq" id="WP_061857556.1">
    <property type="nucleotide sequence ID" value="NZ_LTBB01000002.1"/>
</dbReference>
<dbReference type="CDD" id="cd00371">
    <property type="entry name" value="HMA"/>
    <property type="match status" value="1"/>
</dbReference>
<dbReference type="PROSITE" id="PS01047">
    <property type="entry name" value="HMA_1"/>
    <property type="match status" value="1"/>
</dbReference>
<dbReference type="InterPro" id="IPR000428">
    <property type="entry name" value="Cu-bd"/>
</dbReference>
<dbReference type="GO" id="GO:0006825">
    <property type="term" value="P:copper ion transport"/>
    <property type="evidence" value="ECO:0007669"/>
    <property type="project" value="InterPro"/>
</dbReference>
<evidence type="ECO:0000313" key="3">
    <source>
        <dbReference type="EMBL" id="KYH29999.1"/>
    </source>
</evidence>
<evidence type="ECO:0000256" key="1">
    <source>
        <dbReference type="ARBA" id="ARBA00022723"/>
    </source>
</evidence>
<organism evidence="3 4">
    <name type="scientific">Clostridium colicanis DSM 13634</name>
    <dbReference type="NCBI Taxonomy" id="1121305"/>
    <lineage>
        <taxon>Bacteria</taxon>
        <taxon>Bacillati</taxon>
        <taxon>Bacillota</taxon>
        <taxon>Clostridia</taxon>
        <taxon>Eubacteriales</taxon>
        <taxon>Clostridiaceae</taxon>
        <taxon>Clostridium</taxon>
    </lineage>
</organism>
<reference evidence="3 4" key="1">
    <citation type="submission" date="2016-02" db="EMBL/GenBank/DDBJ databases">
        <title>Genome sequence of Clostridium colicanis DSM 13634.</title>
        <authorList>
            <person name="Poehlein A."/>
            <person name="Daniel R."/>
        </authorList>
    </citation>
    <scope>NUCLEOTIDE SEQUENCE [LARGE SCALE GENOMIC DNA]</scope>
    <source>
        <strain evidence="3 4">DSM 13634</strain>
    </source>
</reference>